<dbReference type="KEGG" id="atr:18427635"/>
<comment type="subcellular location">
    <subcellularLocation>
        <location evidence="17">Secreted</location>
    </subcellularLocation>
</comment>
<feature type="disulfide bond" evidence="16">
    <location>
        <begin position="126"/>
        <end position="327"/>
    </location>
</feature>
<dbReference type="PRINTS" id="PR00458">
    <property type="entry name" value="PEROXIDASE"/>
</dbReference>
<dbReference type="SUPFAM" id="SSF48113">
    <property type="entry name" value="Heme-dependent peroxidases"/>
    <property type="match status" value="1"/>
</dbReference>
<evidence type="ECO:0000313" key="20">
    <source>
        <dbReference type="Proteomes" id="UP000017836"/>
    </source>
</evidence>
<feature type="disulfide bond" evidence="16">
    <location>
        <begin position="205"/>
        <end position="237"/>
    </location>
</feature>
<evidence type="ECO:0000256" key="2">
    <source>
        <dbReference type="ARBA" id="ARBA00002322"/>
    </source>
</evidence>
<dbReference type="InterPro" id="IPR019794">
    <property type="entry name" value="Peroxidases_AS"/>
</dbReference>
<keyword evidence="7 14" id="KW-0479">Metal-binding</keyword>
<keyword evidence="5 17" id="KW-0575">Peroxidase</keyword>
<evidence type="ECO:0000256" key="10">
    <source>
        <dbReference type="ARBA" id="ARBA00023157"/>
    </source>
</evidence>
<dbReference type="PANTHER" id="PTHR31517:SF17">
    <property type="entry name" value="PEROXIDASE 6"/>
    <property type="match status" value="1"/>
</dbReference>
<comment type="similarity">
    <text evidence="3">Belongs to the peroxidase family. Ascorbate peroxidase subfamily.</text>
</comment>
<feature type="binding site" evidence="14">
    <location>
        <position position="74"/>
    </location>
    <ligand>
        <name>Ca(2+)</name>
        <dbReference type="ChEBI" id="CHEBI:29108"/>
        <label>1</label>
    </ligand>
</feature>
<dbReference type="CDD" id="cd00693">
    <property type="entry name" value="secretory_peroxidase"/>
    <property type="match status" value="1"/>
</dbReference>
<feature type="site" description="Transition state stabilizer" evidence="15">
    <location>
        <position position="66"/>
    </location>
</feature>
<dbReference type="PANTHER" id="PTHR31517">
    <property type="match status" value="1"/>
</dbReference>
<dbReference type="EMBL" id="KI394998">
    <property type="protein sequence ID" value="ERM99600.1"/>
    <property type="molecule type" value="Genomic_DNA"/>
</dbReference>
<feature type="signal peptide" evidence="17">
    <location>
        <begin position="1"/>
        <end position="28"/>
    </location>
</feature>
<evidence type="ECO:0000256" key="1">
    <source>
        <dbReference type="ARBA" id="ARBA00000189"/>
    </source>
</evidence>
<dbReference type="STRING" id="13333.W1NWE4"/>
<dbReference type="AlphaFoldDB" id="W1NWE4"/>
<keyword evidence="10 16" id="KW-1015">Disulfide bond</keyword>
<comment type="function">
    <text evidence="2">Removal of H(2)O(2), oxidation of toxic reductants, biosynthesis and degradation of lignin, suberization, auxin catabolism, response to environmental stresses such as wounding, pathogen attack and oxidative stress. These functions might be dependent on each isozyme/isoform in each plant tissue.</text>
</comment>
<evidence type="ECO:0000256" key="9">
    <source>
        <dbReference type="ARBA" id="ARBA00023004"/>
    </source>
</evidence>
<dbReference type="OMA" id="DCLLNGC"/>
<dbReference type="GO" id="GO:0006979">
    <property type="term" value="P:response to oxidative stress"/>
    <property type="evidence" value="ECO:0007669"/>
    <property type="project" value="UniProtKB-UniRule"/>
</dbReference>
<dbReference type="GO" id="GO:0020037">
    <property type="term" value="F:heme binding"/>
    <property type="evidence" value="ECO:0007669"/>
    <property type="project" value="UniProtKB-UniRule"/>
</dbReference>
<feature type="binding site" evidence="14">
    <location>
        <position position="259"/>
    </location>
    <ligand>
        <name>Ca(2+)</name>
        <dbReference type="ChEBI" id="CHEBI:29108"/>
        <label>2</label>
    </ligand>
</feature>
<keyword evidence="11 17" id="KW-0376">Hydrogen peroxide</keyword>
<organism evidence="19 20">
    <name type="scientific">Amborella trichopoda</name>
    <dbReference type="NCBI Taxonomy" id="13333"/>
    <lineage>
        <taxon>Eukaryota</taxon>
        <taxon>Viridiplantae</taxon>
        <taxon>Streptophyta</taxon>
        <taxon>Embryophyta</taxon>
        <taxon>Tracheophyta</taxon>
        <taxon>Spermatophyta</taxon>
        <taxon>Magnoliopsida</taxon>
        <taxon>Amborellales</taxon>
        <taxon>Amborellaceae</taxon>
        <taxon>Amborella</taxon>
    </lineage>
</organism>
<keyword evidence="14 17" id="KW-0106">Calcium</keyword>
<feature type="binding site" evidence="14">
    <location>
        <position position="254"/>
    </location>
    <ligand>
        <name>Ca(2+)</name>
        <dbReference type="ChEBI" id="CHEBI:29108"/>
        <label>2</label>
    </ligand>
</feature>
<feature type="active site" description="Proton acceptor" evidence="12">
    <location>
        <position position="70"/>
    </location>
</feature>
<dbReference type="PRINTS" id="PR00461">
    <property type="entry name" value="PLPEROXIDASE"/>
</dbReference>
<evidence type="ECO:0000259" key="18">
    <source>
        <dbReference type="PROSITE" id="PS50873"/>
    </source>
</evidence>
<dbReference type="GO" id="GO:0005576">
    <property type="term" value="C:extracellular region"/>
    <property type="evidence" value="ECO:0007669"/>
    <property type="project" value="UniProtKB-SubCell"/>
</dbReference>
<evidence type="ECO:0000256" key="6">
    <source>
        <dbReference type="ARBA" id="ARBA00022617"/>
    </source>
</evidence>
<feature type="domain" description="Plant heme peroxidase family profile" evidence="18">
    <location>
        <begin position="29"/>
        <end position="331"/>
    </location>
</feature>
<accession>W1NWE4</accession>
<dbReference type="InterPro" id="IPR002016">
    <property type="entry name" value="Haem_peroxidase"/>
</dbReference>
<keyword evidence="6 17" id="KW-0349">Heme</keyword>
<dbReference type="HOGENOM" id="CLU_010543_0_3_1"/>
<keyword evidence="8 17" id="KW-0560">Oxidoreductase</keyword>
<evidence type="ECO:0000256" key="17">
    <source>
        <dbReference type="RuleBase" id="RU362060"/>
    </source>
</evidence>
<feature type="binding site" evidence="14">
    <location>
        <position position="251"/>
    </location>
    <ligand>
        <name>Ca(2+)</name>
        <dbReference type="ChEBI" id="CHEBI:29108"/>
        <label>2</label>
    </ligand>
</feature>
<evidence type="ECO:0000256" key="3">
    <source>
        <dbReference type="ARBA" id="ARBA00006873"/>
    </source>
</evidence>
<evidence type="ECO:0000256" key="12">
    <source>
        <dbReference type="PIRSR" id="PIRSR600823-1"/>
    </source>
</evidence>
<keyword evidence="9 14" id="KW-0408">Iron</keyword>
<dbReference type="Pfam" id="PF00141">
    <property type="entry name" value="peroxidase"/>
    <property type="match status" value="1"/>
</dbReference>
<name>W1NWE4_AMBTC</name>
<comment type="catalytic activity">
    <reaction evidence="1 17">
        <text>2 a phenolic donor + H2O2 = 2 a phenolic radical donor + 2 H2O</text>
        <dbReference type="Rhea" id="RHEA:56136"/>
        <dbReference type="ChEBI" id="CHEBI:15377"/>
        <dbReference type="ChEBI" id="CHEBI:16240"/>
        <dbReference type="ChEBI" id="CHEBI:139520"/>
        <dbReference type="ChEBI" id="CHEBI:139521"/>
        <dbReference type="EC" id="1.11.1.7"/>
    </reaction>
</comment>
<dbReference type="GO" id="GO:0046872">
    <property type="term" value="F:metal ion binding"/>
    <property type="evidence" value="ECO:0007669"/>
    <property type="project" value="UniProtKB-UniRule"/>
</dbReference>
<feature type="disulfide bond" evidence="16">
    <location>
        <begin position="39"/>
        <end position="120"/>
    </location>
</feature>
<evidence type="ECO:0000256" key="5">
    <source>
        <dbReference type="ARBA" id="ARBA00022559"/>
    </source>
</evidence>
<feature type="chain" id="PRO_5005149631" description="Peroxidase" evidence="17">
    <location>
        <begin position="29"/>
        <end position="331"/>
    </location>
</feature>
<dbReference type="PROSITE" id="PS50873">
    <property type="entry name" value="PEROXIDASE_4"/>
    <property type="match status" value="1"/>
</dbReference>
<dbReference type="FunFam" id="1.10.520.10:FF:000008">
    <property type="entry name" value="Peroxidase"/>
    <property type="match status" value="1"/>
</dbReference>
<evidence type="ECO:0000256" key="4">
    <source>
        <dbReference type="ARBA" id="ARBA00012313"/>
    </source>
</evidence>
<evidence type="ECO:0000256" key="7">
    <source>
        <dbReference type="ARBA" id="ARBA00022723"/>
    </source>
</evidence>
<dbReference type="PROSITE" id="PS00435">
    <property type="entry name" value="PEROXIDASE_1"/>
    <property type="match status" value="1"/>
</dbReference>
<dbReference type="GO" id="GO:0140825">
    <property type="term" value="F:lactoperoxidase activity"/>
    <property type="evidence" value="ECO:0007669"/>
    <property type="project" value="UniProtKB-EC"/>
</dbReference>
<feature type="binding site" evidence="14">
    <location>
        <position position="199"/>
    </location>
    <ligand>
        <name>Ca(2+)</name>
        <dbReference type="ChEBI" id="CHEBI:29108"/>
        <label>2</label>
    </ligand>
</feature>
<dbReference type="eggNOG" id="ENOG502QR74">
    <property type="taxonomic scope" value="Eukaryota"/>
</dbReference>
<dbReference type="InterPro" id="IPR000823">
    <property type="entry name" value="Peroxidase_pln"/>
</dbReference>
<proteinExistence type="inferred from homology"/>
<evidence type="ECO:0000256" key="16">
    <source>
        <dbReference type="PIRSR" id="PIRSR600823-5"/>
    </source>
</evidence>
<dbReference type="OrthoDB" id="2113341at2759"/>
<evidence type="ECO:0000256" key="11">
    <source>
        <dbReference type="ARBA" id="ARBA00023324"/>
    </source>
</evidence>
<feature type="binding site" evidence="13">
    <location>
        <position position="168"/>
    </location>
    <ligand>
        <name>substrate</name>
    </ligand>
</feature>
<dbReference type="Gramene" id="ERM99600">
    <property type="protein sequence ID" value="ERM99600"/>
    <property type="gene ID" value="AMTR_s00088p00148870"/>
</dbReference>
<comment type="cofactor">
    <cofactor evidence="14 17">
        <name>heme b</name>
        <dbReference type="ChEBI" id="CHEBI:60344"/>
    </cofactor>
    <text evidence="14 17">Binds 1 heme b (iron(II)-protoporphyrin IX) group per subunit.</text>
</comment>
<evidence type="ECO:0000256" key="8">
    <source>
        <dbReference type="ARBA" id="ARBA00023002"/>
    </source>
</evidence>
<dbReference type="Gene3D" id="1.10.520.10">
    <property type="match status" value="1"/>
</dbReference>
<feature type="disulfide bond" evidence="16">
    <location>
        <begin position="72"/>
        <end position="77"/>
    </location>
</feature>
<protein>
    <recommendedName>
        <fullName evidence="4 17">Peroxidase</fullName>
        <ecNumber evidence="4 17">1.11.1.7</ecNumber>
    </recommendedName>
</protein>
<gene>
    <name evidence="19" type="ORF">AMTR_s00088p00148870</name>
</gene>
<dbReference type="InterPro" id="IPR033905">
    <property type="entry name" value="Secretory_peroxidase"/>
</dbReference>
<feature type="binding site" evidence="14">
    <location>
        <position position="80"/>
    </location>
    <ligand>
        <name>Ca(2+)</name>
        <dbReference type="ChEBI" id="CHEBI:29108"/>
        <label>1</label>
    </ligand>
</feature>
<dbReference type="EC" id="1.11.1.7" evidence="4 17"/>
<dbReference type="FunFam" id="1.10.420.10:FF:000001">
    <property type="entry name" value="Peroxidase"/>
    <property type="match status" value="1"/>
</dbReference>
<keyword evidence="17" id="KW-0732">Signal</keyword>
<feature type="binding site" evidence="14">
    <location>
        <position position="78"/>
    </location>
    <ligand>
        <name>Ca(2+)</name>
        <dbReference type="ChEBI" id="CHEBI:29108"/>
        <label>1</label>
    </ligand>
</feature>
<dbReference type="GO" id="GO:0042744">
    <property type="term" value="P:hydrogen peroxide catabolic process"/>
    <property type="evidence" value="ECO:0007669"/>
    <property type="project" value="UniProtKB-KW"/>
</dbReference>
<feature type="binding site" evidence="14">
    <location>
        <position position="92"/>
    </location>
    <ligand>
        <name>Ca(2+)</name>
        <dbReference type="ChEBI" id="CHEBI:29108"/>
        <label>1</label>
    </ligand>
</feature>
<reference evidence="20" key="1">
    <citation type="journal article" date="2013" name="Science">
        <title>The Amborella genome and the evolution of flowering plants.</title>
        <authorList>
            <consortium name="Amborella Genome Project"/>
        </authorList>
    </citation>
    <scope>NUCLEOTIDE SEQUENCE [LARGE SCALE GENOMIC DNA]</scope>
</reference>
<keyword evidence="17" id="KW-0964">Secreted</keyword>
<evidence type="ECO:0000313" key="19">
    <source>
        <dbReference type="EMBL" id="ERM99600.1"/>
    </source>
</evidence>
<feature type="binding site" evidence="14">
    <location>
        <position position="71"/>
    </location>
    <ligand>
        <name>Ca(2+)</name>
        <dbReference type="ChEBI" id="CHEBI:29108"/>
        <label>1</label>
    </ligand>
</feature>
<dbReference type="PROSITE" id="PS00436">
    <property type="entry name" value="PEROXIDASE_2"/>
    <property type="match status" value="1"/>
</dbReference>
<feature type="binding site" evidence="14">
    <location>
        <position position="76"/>
    </location>
    <ligand>
        <name>Ca(2+)</name>
        <dbReference type="ChEBI" id="CHEBI:29108"/>
        <label>1</label>
    </ligand>
</feature>
<comment type="cofactor">
    <cofactor evidence="14 17">
        <name>Ca(2+)</name>
        <dbReference type="ChEBI" id="CHEBI:29108"/>
    </cofactor>
    <text evidence="14 17">Binds 2 calcium ions per subunit.</text>
</comment>
<dbReference type="InterPro" id="IPR010255">
    <property type="entry name" value="Haem_peroxidase_sf"/>
</dbReference>
<sequence length="331" mass="36000">MALLLHASLRRLVLVASLLAAVVAFADARLNANYYAKSCPQVEKIVQDVVVQKQINSPSTAAGMVRLFFHDCFVEGCDASVLVRSTPFNKAENDADINLSLPGDGFDVIVRAKSALELSCPGVVSCSDIMSLATRNLITMVGGPFYKVRLGRKDGKVSMASHVAGNLPLPSMSISQMANIFESKGFSIAEMVALSGAHTIGFSHCKEFSSRIYNFSRTSTVDPALNPRYAQGLQEACKSLNSNPALSVFNDIMTPNKFDNMYFQNLKRGLGLLASDQGLYADPTTKEYVDLFAANQTEFFNAFAHAMEKLSVLGVKTGRNGEVRRRCDEVN</sequence>
<evidence type="ECO:0000256" key="13">
    <source>
        <dbReference type="PIRSR" id="PIRSR600823-2"/>
    </source>
</evidence>
<dbReference type="InterPro" id="IPR019793">
    <property type="entry name" value="Peroxidases_heam-ligand_BS"/>
</dbReference>
<dbReference type="Proteomes" id="UP000017836">
    <property type="component" value="Unassembled WGS sequence"/>
</dbReference>
<dbReference type="Gene3D" id="1.10.420.10">
    <property type="entry name" value="Peroxidase, domain 2"/>
    <property type="match status" value="1"/>
</dbReference>
<feature type="binding site" description="axial binding residue" evidence="14">
    <location>
        <position position="198"/>
    </location>
    <ligand>
        <name>heme b</name>
        <dbReference type="ChEBI" id="CHEBI:60344"/>
    </ligand>
    <ligandPart>
        <name>Fe</name>
        <dbReference type="ChEBI" id="CHEBI:18248"/>
    </ligandPart>
</feature>
<evidence type="ECO:0000256" key="14">
    <source>
        <dbReference type="PIRSR" id="PIRSR600823-3"/>
    </source>
</evidence>
<keyword evidence="20" id="KW-1185">Reference proteome</keyword>
<comment type="similarity">
    <text evidence="17">Belongs to the peroxidase family. Classical plant (class III) peroxidase subfamily.</text>
</comment>
<evidence type="ECO:0000256" key="15">
    <source>
        <dbReference type="PIRSR" id="PIRSR600823-4"/>
    </source>
</evidence>